<evidence type="ECO:0000256" key="3">
    <source>
        <dbReference type="ARBA" id="ARBA00022478"/>
    </source>
</evidence>
<dbReference type="GO" id="GO:0006351">
    <property type="term" value="P:DNA-templated transcription"/>
    <property type="evidence" value="ECO:0007669"/>
    <property type="project" value="InterPro"/>
</dbReference>
<dbReference type="GO" id="GO:0003677">
    <property type="term" value="F:DNA binding"/>
    <property type="evidence" value="ECO:0007669"/>
    <property type="project" value="InterPro"/>
</dbReference>
<gene>
    <name evidence="7" type="ORF">PMACD_LOCUS14917</name>
</gene>
<proteinExistence type="inferred from homology"/>
<protein>
    <recommendedName>
        <fullName evidence="9">DNA-directed RNA polymerase I subunit RPA49</fullName>
    </recommendedName>
</protein>
<dbReference type="EMBL" id="CAJOBZ010000068">
    <property type="protein sequence ID" value="CAF4943147.1"/>
    <property type="molecule type" value="Genomic_DNA"/>
</dbReference>
<evidence type="ECO:0000256" key="2">
    <source>
        <dbReference type="ARBA" id="ARBA00009430"/>
    </source>
</evidence>
<name>A0A821XIE1_9NEOP</name>
<dbReference type="InterPro" id="IPR009668">
    <property type="entry name" value="RNA_pol-assoc_fac_A49-like"/>
</dbReference>
<keyword evidence="8" id="KW-1185">Reference proteome</keyword>
<dbReference type="Pfam" id="PF06870">
    <property type="entry name" value="RNA_pol_I_A49"/>
    <property type="match status" value="1"/>
</dbReference>
<organism evidence="7 8">
    <name type="scientific">Pieris macdunnoughi</name>
    <dbReference type="NCBI Taxonomy" id="345717"/>
    <lineage>
        <taxon>Eukaryota</taxon>
        <taxon>Metazoa</taxon>
        <taxon>Ecdysozoa</taxon>
        <taxon>Arthropoda</taxon>
        <taxon>Hexapoda</taxon>
        <taxon>Insecta</taxon>
        <taxon>Pterygota</taxon>
        <taxon>Neoptera</taxon>
        <taxon>Endopterygota</taxon>
        <taxon>Lepidoptera</taxon>
        <taxon>Glossata</taxon>
        <taxon>Ditrysia</taxon>
        <taxon>Papilionoidea</taxon>
        <taxon>Pieridae</taxon>
        <taxon>Pierinae</taxon>
        <taxon>Pieris</taxon>
    </lineage>
</organism>
<comment type="caution">
    <text evidence="7">The sequence shown here is derived from an EMBL/GenBank/DDBJ whole genome shotgun (WGS) entry which is preliminary data.</text>
</comment>
<dbReference type="OrthoDB" id="277398at2759"/>
<evidence type="ECO:0000256" key="5">
    <source>
        <dbReference type="ARBA" id="ARBA00023242"/>
    </source>
</evidence>
<keyword evidence="6" id="KW-0175">Coiled coil</keyword>
<dbReference type="AlphaFoldDB" id="A0A821XIE1"/>
<evidence type="ECO:0000313" key="8">
    <source>
        <dbReference type="Proteomes" id="UP000663880"/>
    </source>
</evidence>
<evidence type="ECO:0000313" key="7">
    <source>
        <dbReference type="EMBL" id="CAF4943147.1"/>
    </source>
</evidence>
<comment type="subcellular location">
    <subcellularLocation>
        <location evidence="1">Nucleus</location>
        <location evidence="1">Nucleolus</location>
    </subcellularLocation>
</comment>
<dbReference type="PANTHER" id="PTHR14440">
    <property type="entry name" value="DNA-DIRECTED RNA POLYMERASE I SUBUNIT RPA49"/>
    <property type="match status" value="1"/>
</dbReference>
<dbReference type="Proteomes" id="UP000663880">
    <property type="component" value="Unassembled WGS sequence"/>
</dbReference>
<feature type="coiled-coil region" evidence="6">
    <location>
        <begin position="122"/>
        <end position="149"/>
    </location>
</feature>
<keyword evidence="5" id="KW-0539">Nucleus</keyword>
<dbReference type="GO" id="GO:0005730">
    <property type="term" value="C:nucleolus"/>
    <property type="evidence" value="ECO:0007669"/>
    <property type="project" value="UniProtKB-SubCell"/>
</dbReference>
<sequence length="356" mass="40596">MTELTADVVYPKRLSYPMIVNFQNAYVTAEFNDTKCSLFTNEDNDKKTVLTQLGDIVYTGEEESESIGKTLLIARDRNTGKVRIIEAGHVELKPVIKNDLNASQLLETSGLELSRKFGSKKQKKQMEQREKLKMNVETVTQQVEKTIANVSVDQLDISNYENITESDDFYVPPINRTATSVEDVYDTKKIINEDDFEKILSEIEDKDCSEEILPSIQAIVDKNPTEMQKVYGIYASCLAKFFTATMRDINKKTYHICNSSVTLNTIITQNFTTSINNKRGRPTEYKDKAFCHFVVLLLLMNNFKISMDTVCEVMKIAPRTVLTKVRVTGATQIKQGDKSVLHLKLPLQVKVFKRRK</sequence>
<keyword evidence="3" id="KW-0240">DNA-directed RNA polymerase</keyword>
<reference evidence="7" key="1">
    <citation type="submission" date="2021-02" db="EMBL/GenBank/DDBJ databases">
        <authorList>
            <person name="Steward A R."/>
        </authorList>
    </citation>
    <scope>NUCLEOTIDE SEQUENCE</scope>
</reference>
<evidence type="ECO:0000256" key="4">
    <source>
        <dbReference type="ARBA" id="ARBA00023163"/>
    </source>
</evidence>
<evidence type="ECO:0000256" key="1">
    <source>
        <dbReference type="ARBA" id="ARBA00004604"/>
    </source>
</evidence>
<evidence type="ECO:0000256" key="6">
    <source>
        <dbReference type="SAM" id="Coils"/>
    </source>
</evidence>
<accession>A0A821XIE1</accession>
<dbReference type="GO" id="GO:0000428">
    <property type="term" value="C:DNA-directed RNA polymerase complex"/>
    <property type="evidence" value="ECO:0007669"/>
    <property type="project" value="UniProtKB-KW"/>
</dbReference>
<keyword evidence="4" id="KW-0804">Transcription</keyword>
<evidence type="ECO:0008006" key="9">
    <source>
        <dbReference type="Google" id="ProtNLM"/>
    </source>
</evidence>
<comment type="similarity">
    <text evidence="2">Belongs to the eukaryotic RPA49/POLR1E RNA polymerase subunit family.</text>
</comment>